<evidence type="ECO:0000259" key="4">
    <source>
        <dbReference type="Pfam" id="PF13439"/>
    </source>
</evidence>
<reference evidence="5 6" key="1">
    <citation type="submission" date="2022-07" db="EMBL/GenBank/DDBJ databases">
        <title>Novel species in genus cellulomonas.</title>
        <authorList>
            <person name="Ye L."/>
        </authorList>
    </citation>
    <scope>NUCLEOTIDE SEQUENCE [LARGE SCALE GENOMIC DNA]</scope>
    <source>
        <strain evidence="6">zg-B89</strain>
    </source>
</reference>
<sequence length="807" mass="86894">MRIAIVAPSPVPFGPGGAEALWAGLYHQLLADSPHDVELLKVPVRETDLPEVMAAYESFTSLDLTHFDMVITGKYPAWMVQHPRHVVYMLHPLRGLYDSYRYFGEPTTVDDPDPRVRALVDTAAALRRSTVPALFAQFSEAVRELGPAHPALRFPGPLARSLVHALDRVGLSEASRYLAISRTVAEREGYFPTGAQVSVVHPPSDLTGLHEEPGEYFFTASRHDAPKRLDLLVRAMAHYPGSRRLVIAGTGPETPRLAELAAGDPRIELVGRVSQEELVTHYARAIGVPFIPVDEDLGLITYEAMRSGKPVLTASDSGGPTEFVRPGLNGAVVEPTPRAVGRGLAEIERLAGSPRTAELARRAVSHISWSHVADALTAPPARPVAHHADRASGGDGRPRLVVTSTFPVWPPRNGGQLRAYHLYRELADQYDVHIVCQAATGTVPSARLIAPGMTEHVVPRTREHHDAEQRITDLAALPVTDIVAGRLSALTPEYARTLADLLRGAAAVLLADPFMYPVVADVRPESVPVIYDAYNCELHLKTQMLPHTTVRDELLDEVRRVEAAACDAASLVLTVSQEDAAQLRALYGTPAEKFAAAPNGVDLRSVPYTPMAARVVQRDRWLARLRALGAGSDLRHVAMFVGSWHLPNIEAAEAICAMAPEVPDTAFVLLGSHTGALRRRVTPPNVFPLGVVSDAAKLTMLAAADVALAPLMTGSGTNLKVVEYLAAGVPVVSTPVGLRGLRMPEGTVQVSALGDFPEMIGAVLARSATADSRSELARRAVEAAYDWSAVADGVRDRLESVLVVPAP</sequence>
<keyword evidence="6" id="KW-1185">Reference proteome</keyword>
<name>A0ABY5KQC2_9CELL</name>
<evidence type="ECO:0000256" key="1">
    <source>
        <dbReference type="ARBA" id="ARBA00022676"/>
    </source>
</evidence>
<feature type="domain" description="Glycosyl transferase family 1" evidence="3">
    <location>
        <begin position="212"/>
        <end position="349"/>
    </location>
</feature>
<dbReference type="CDD" id="cd03801">
    <property type="entry name" value="GT4_PimA-like"/>
    <property type="match status" value="1"/>
</dbReference>
<evidence type="ECO:0000259" key="3">
    <source>
        <dbReference type="Pfam" id="PF00534"/>
    </source>
</evidence>
<dbReference type="Proteomes" id="UP001316384">
    <property type="component" value="Chromosome"/>
</dbReference>
<evidence type="ECO:0000256" key="2">
    <source>
        <dbReference type="ARBA" id="ARBA00022679"/>
    </source>
</evidence>
<dbReference type="Pfam" id="PF13692">
    <property type="entry name" value="Glyco_trans_1_4"/>
    <property type="match status" value="1"/>
</dbReference>
<dbReference type="RefSeq" id="WP_227575826.1">
    <property type="nucleotide sequence ID" value="NZ_CP101987.1"/>
</dbReference>
<dbReference type="InterPro" id="IPR001296">
    <property type="entry name" value="Glyco_trans_1"/>
</dbReference>
<dbReference type="Pfam" id="PF13439">
    <property type="entry name" value="Glyco_transf_4"/>
    <property type="match status" value="1"/>
</dbReference>
<dbReference type="PANTHER" id="PTHR12526">
    <property type="entry name" value="GLYCOSYLTRANSFERASE"/>
    <property type="match status" value="1"/>
</dbReference>
<accession>A0ABY5KQC2</accession>
<dbReference type="InterPro" id="IPR028098">
    <property type="entry name" value="Glyco_trans_4-like_N"/>
</dbReference>
<feature type="domain" description="Glycosyltransferase subfamily 4-like N-terminal" evidence="4">
    <location>
        <begin position="413"/>
        <end position="603"/>
    </location>
</feature>
<gene>
    <name evidence="5" type="ORF">NP048_11985</name>
</gene>
<keyword evidence="1" id="KW-0328">Glycosyltransferase</keyword>
<dbReference type="EMBL" id="CP101987">
    <property type="protein sequence ID" value="UUI70523.1"/>
    <property type="molecule type" value="Genomic_DNA"/>
</dbReference>
<evidence type="ECO:0000313" key="5">
    <source>
        <dbReference type="EMBL" id="UUI70523.1"/>
    </source>
</evidence>
<dbReference type="SUPFAM" id="SSF53756">
    <property type="entry name" value="UDP-Glycosyltransferase/glycogen phosphorylase"/>
    <property type="match status" value="2"/>
</dbReference>
<protein>
    <submittedName>
        <fullName evidence="5">Glycosyltransferase</fullName>
    </submittedName>
</protein>
<dbReference type="Pfam" id="PF00534">
    <property type="entry name" value="Glycos_transf_1"/>
    <property type="match status" value="1"/>
</dbReference>
<dbReference type="Gene3D" id="3.40.50.2000">
    <property type="entry name" value="Glycogen Phosphorylase B"/>
    <property type="match status" value="4"/>
</dbReference>
<organism evidence="5 6">
    <name type="scientific">Cellulomonas xiejunii</name>
    <dbReference type="NCBI Taxonomy" id="2968083"/>
    <lineage>
        <taxon>Bacteria</taxon>
        <taxon>Bacillati</taxon>
        <taxon>Actinomycetota</taxon>
        <taxon>Actinomycetes</taxon>
        <taxon>Micrococcales</taxon>
        <taxon>Cellulomonadaceae</taxon>
        <taxon>Cellulomonas</taxon>
    </lineage>
</organism>
<dbReference type="PANTHER" id="PTHR12526:SF625">
    <property type="entry name" value="PHOSPHATIDYLINOSITOL GLYCAN-CLASS A"/>
    <property type="match status" value="1"/>
</dbReference>
<keyword evidence="2" id="KW-0808">Transferase</keyword>
<evidence type="ECO:0000313" key="6">
    <source>
        <dbReference type="Proteomes" id="UP001316384"/>
    </source>
</evidence>
<proteinExistence type="predicted"/>